<keyword evidence="3" id="KW-1185">Reference proteome</keyword>
<evidence type="ECO:0000313" key="3">
    <source>
        <dbReference type="Proteomes" id="UP001374579"/>
    </source>
</evidence>
<feature type="chain" id="PRO_5043013948" evidence="1">
    <location>
        <begin position="22"/>
        <end position="103"/>
    </location>
</feature>
<protein>
    <submittedName>
        <fullName evidence="2">Uncharacterized protein</fullName>
    </submittedName>
</protein>
<accession>A0AAN9BKC4</accession>
<dbReference type="EMBL" id="JBAMIC010000007">
    <property type="protein sequence ID" value="KAK7106569.1"/>
    <property type="molecule type" value="Genomic_DNA"/>
</dbReference>
<keyword evidence="1" id="KW-0732">Signal</keyword>
<dbReference type="Proteomes" id="UP001374579">
    <property type="component" value="Unassembled WGS sequence"/>
</dbReference>
<name>A0AAN9BKC4_9CAEN</name>
<organism evidence="2 3">
    <name type="scientific">Littorina saxatilis</name>
    <dbReference type="NCBI Taxonomy" id="31220"/>
    <lineage>
        <taxon>Eukaryota</taxon>
        <taxon>Metazoa</taxon>
        <taxon>Spiralia</taxon>
        <taxon>Lophotrochozoa</taxon>
        <taxon>Mollusca</taxon>
        <taxon>Gastropoda</taxon>
        <taxon>Caenogastropoda</taxon>
        <taxon>Littorinimorpha</taxon>
        <taxon>Littorinoidea</taxon>
        <taxon>Littorinidae</taxon>
        <taxon>Littorina</taxon>
    </lineage>
</organism>
<proteinExistence type="predicted"/>
<evidence type="ECO:0000256" key="1">
    <source>
        <dbReference type="SAM" id="SignalP"/>
    </source>
</evidence>
<gene>
    <name evidence="2" type="ORF">V1264_017807</name>
</gene>
<dbReference type="AlphaFoldDB" id="A0AAN9BKC4"/>
<reference evidence="2 3" key="1">
    <citation type="submission" date="2024-02" db="EMBL/GenBank/DDBJ databases">
        <title>Chromosome-scale genome assembly of the rough periwinkle Littorina saxatilis.</title>
        <authorList>
            <person name="De Jode A."/>
            <person name="Faria R."/>
            <person name="Formenti G."/>
            <person name="Sims Y."/>
            <person name="Smith T.P."/>
            <person name="Tracey A."/>
            <person name="Wood J.M.D."/>
            <person name="Zagrodzka Z.B."/>
            <person name="Johannesson K."/>
            <person name="Butlin R.K."/>
            <person name="Leder E.H."/>
        </authorList>
    </citation>
    <scope>NUCLEOTIDE SEQUENCE [LARGE SCALE GENOMIC DNA]</scope>
    <source>
        <strain evidence="2">Snail1</strain>
        <tissue evidence="2">Muscle</tissue>
    </source>
</reference>
<comment type="caution">
    <text evidence="2">The sequence shown here is derived from an EMBL/GenBank/DDBJ whole genome shotgun (WGS) entry which is preliminary data.</text>
</comment>
<feature type="signal peptide" evidence="1">
    <location>
        <begin position="1"/>
        <end position="21"/>
    </location>
</feature>
<sequence>MLRTLCLLWLLAVMLLECTSADESDFCKIPANMELCSRDKRYLRSRRTAYPGLGAHFAKRDEDVLLENGAFFLRFGRSVNRLLMALRSAEGAHLRKRHQRGVF</sequence>
<evidence type="ECO:0000313" key="2">
    <source>
        <dbReference type="EMBL" id="KAK7106569.1"/>
    </source>
</evidence>